<protein>
    <recommendedName>
        <fullName evidence="4">DUF2946 domain-containing protein</fullName>
    </recommendedName>
</protein>
<organism evidence="2 3">
    <name type="scientific">Massilia eburnea</name>
    <dbReference type="NCBI Taxonomy" id="1776165"/>
    <lineage>
        <taxon>Bacteria</taxon>
        <taxon>Pseudomonadati</taxon>
        <taxon>Pseudomonadota</taxon>
        <taxon>Betaproteobacteria</taxon>
        <taxon>Burkholderiales</taxon>
        <taxon>Oxalobacteraceae</taxon>
        <taxon>Telluria group</taxon>
        <taxon>Massilia</taxon>
    </lineage>
</organism>
<evidence type="ECO:0000313" key="2">
    <source>
        <dbReference type="EMBL" id="MTW14244.1"/>
    </source>
</evidence>
<keyword evidence="1" id="KW-0732">Signal</keyword>
<keyword evidence="3" id="KW-1185">Reference proteome</keyword>
<evidence type="ECO:0000313" key="3">
    <source>
        <dbReference type="Proteomes" id="UP000472320"/>
    </source>
</evidence>
<dbReference type="EMBL" id="WNKX01000037">
    <property type="protein sequence ID" value="MTW14244.1"/>
    <property type="molecule type" value="Genomic_DNA"/>
</dbReference>
<accession>A0A6L6QQ94</accession>
<proteinExistence type="predicted"/>
<reference evidence="2 3" key="1">
    <citation type="submission" date="2019-11" db="EMBL/GenBank/DDBJ databases">
        <title>Type strains purchased from KCTC, JCM and DSMZ.</title>
        <authorList>
            <person name="Lu H."/>
        </authorList>
    </citation>
    <scope>NUCLEOTIDE SEQUENCE [LARGE SCALE GENOMIC DNA]</scope>
    <source>
        <strain evidence="2 3">JCM 31587</strain>
    </source>
</reference>
<dbReference type="Proteomes" id="UP000472320">
    <property type="component" value="Unassembled WGS sequence"/>
</dbReference>
<dbReference type="RefSeq" id="WP_155457189.1">
    <property type="nucleotide sequence ID" value="NZ_WNKX01000037.1"/>
</dbReference>
<evidence type="ECO:0000256" key="1">
    <source>
        <dbReference type="SAM" id="SignalP"/>
    </source>
</evidence>
<feature type="chain" id="PRO_5026678881" description="DUF2946 domain-containing protein" evidence="1">
    <location>
        <begin position="25"/>
        <end position="106"/>
    </location>
</feature>
<evidence type="ECO:0008006" key="4">
    <source>
        <dbReference type="Google" id="ProtNLM"/>
    </source>
</evidence>
<comment type="caution">
    <text evidence="2">The sequence shown here is derived from an EMBL/GenBank/DDBJ whole genome shotgun (WGS) entry which is preliminary data.</text>
</comment>
<name>A0A6L6QQ94_9BURK</name>
<dbReference type="OrthoDB" id="8779250at2"/>
<dbReference type="AlphaFoldDB" id="A0A6L6QQ94"/>
<feature type="signal peptide" evidence="1">
    <location>
        <begin position="1"/>
        <end position="24"/>
    </location>
</feature>
<gene>
    <name evidence="2" type="ORF">GM658_26875</name>
</gene>
<sequence length="106" mass="11136">MNIRRALVILLLFLLPLQATLAAADGCCLGAKVLQAGEQGASLPDLPGSDGGCCTQCDFCHHFHAPFVAAPAGAPQYAESIAPVQAPEPPIHSFIPDIPPRPDRLR</sequence>